<dbReference type="EMBL" id="ML213594">
    <property type="protein sequence ID" value="TFK41723.1"/>
    <property type="molecule type" value="Genomic_DNA"/>
</dbReference>
<reference evidence="2 3" key="1">
    <citation type="journal article" date="2019" name="Nat. Ecol. Evol.">
        <title>Megaphylogeny resolves global patterns of mushroom evolution.</title>
        <authorList>
            <person name="Varga T."/>
            <person name="Krizsan K."/>
            <person name="Foldi C."/>
            <person name="Dima B."/>
            <person name="Sanchez-Garcia M."/>
            <person name="Sanchez-Ramirez S."/>
            <person name="Szollosi G.J."/>
            <person name="Szarkandi J.G."/>
            <person name="Papp V."/>
            <person name="Albert L."/>
            <person name="Andreopoulos W."/>
            <person name="Angelini C."/>
            <person name="Antonin V."/>
            <person name="Barry K.W."/>
            <person name="Bougher N.L."/>
            <person name="Buchanan P."/>
            <person name="Buyck B."/>
            <person name="Bense V."/>
            <person name="Catcheside P."/>
            <person name="Chovatia M."/>
            <person name="Cooper J."/>
            <person name="Damon W."/>
            <person name="Desjardin D."/>
            <person name="Finy P."/>
            <person name="Geml J."/>
            <person name="Haridas S."/>
            <person name="Hughes K."/>
            <person name="Justo A."/>
            <person name="Karasinski D."/>
            <person name="Kautmanova I."/>
            <person name="Kiss B."/>
            <person name="Kocsube S."/>
            <person name="Kotiranta H."/>
            <person name="LaButti K.M."/>
            <person name="Lechner B.E."/>
            <person name="Liimatainen K."/>
            <person name="Lipzen A."/>
            <person name="Lukacs Z."/>
            <person name="Mihaltcheva S."/>
            <person name="Morgado L.N."/>
            <person name="Niskanen T."/>
            <person name="Noordeloos M.E."/>
            <person name="Ohm R.A."/>
            <person name="Ortiz-Santana B."/>
            <person name="Ovrebo C."/>
            <person name="Racz N."/>
            <person name="Riley R."/>
            <person name="Savchenko A."/>
            <person name="Shiryaev A."/>
            <person name="Soop K."/>
            <person name="Spirin V."/>
            <person name="Szebenyi C."/>
            <person name="Tomsovsky M."/>
            <person name="Tulloss R.E."/>
            <person name="Uehling J."/>
            <person name="Grigoriev I.V."/>
            <person name="Vagvolgyi C."/>
            <person name="Papp T."/>
            <person name="Martin F.M."/>
            <person name="Miettinen O."/>
            <person name="Hibbett D.S."/>
            <person name="Nagy L.G."/>
        </authorList>
    </citation>
    <scope>NUCLEOTIDE SEQUENCE [LARGE SCALE GENOMIC DNA]</scope>
    <source>
        <strain evidence="2 3">CBS 166.37</strain>
    </source>
</reference>
<evidence type="ECO:0000256" key="1">
    <source>
        <dbReference type="SAM" id="Phobius"/>
    </source>
</evidence>
<feature type="transmembrane region" description="Helical" evidence="1">
    <location>
        <begin position="100"/>
        <end position="122"/>
    </location>
</feature>
<sequence>MVVDNFQKYQNSSAIPFFDLQLVLSVPFFISISGLIIPTHYQRHPSPPIHIIDTHISSQSLLFCATLPLLPVIFSFLFSLPSFDRLLVFAFGPLLLHLDLSVSSFSFPFIFLFSTSTLLWFWSPHRRIKIAYRPLESSHHTVAIPSWTTSTNQPTHNTHPNNTHLFNAPTRPFLRYCAHRADQTLIRSPIYLHRNPHAPCLYCS</sequence>
<keyword evidence="1" id="KW-0472">Membrane</keyword>
<keyword evidence="3" id="KW-1185">Reference proteome</keyword>
<gene>
    <name evidence="2" type="ORF">BDQ12DRAFT_678409</name>
</gene>
<evidence type="ECO:0000313" key="3">
    <source>
        <dbReference type="Proteomes" id="UP000308652"/>
    </source>
</evidence>
<keyword evidence="1" id="KW-1133">Transmembrane helix</keyword>
<proteinExistence type="predicted"/>
<feature type="transmembrane region" description="Helical" evidence="1">
    <location>
        <begin position="61"/>
        <end position="80"/>
    </location>
</feature>
<evidence type="ECO:0000313" key="2">
    <source>
        <dbReference type="EMBL" id="TFK41723.1"/>
    </source>
</evidence>
<keyword evidence="1" id="KW-0812">Transmembrane</keyword>
<name>A0A5C3MAF2_9AGAR</name>
<feature type="transmembrane region" description="Helical" evidence="1">
    <location>
        <begin position="20"/>
        <end position="41"/>
    </location>
</feature>
<dbReference type="Proteomes" id="UP000308652">
    <property type="component" value="Unassembled WGS sequence"/>
</dbReference>
<protein>
    <submittedName>
        <fullName evidence="2">Uncharacterized protein</fullName>
    </submittedName>
</protein>
<accession>A0A5C3MAF2</accession>
<organism evidence="2 3">
    <name type="scientific">Crucibulum laeve</name>
    <dbReference type="NCBI Taxonomy" id="68775"/>
    <lineage>
        <taxon>Eukaryota</taxon>
        <taxon>Fungi</taxon>
        <taxon>Dikarya</taxon>
        <taxon>Basidiomycota</taxon>
        <taxon>Agaricomycotina</taxon>
        <taxon>Agaricomycetes</taxon>
        <taxon>Agaricomycetidae</taxon>
        <taxon>Agaricales</taxon>
        <taxon>Agaricineae</taxon>
        <taxon>Nidulariaceae</taxon>
        <taxon>Crucibulum</taxon>
    </lineage>
</organism>
<dbReference type="AlphaFoldDB" id="A0A5C3MAF2"/>